<feature type="compositionally biased region" description="Polar residues" evidence="1">
    <location>
        <begin position="396"/>
        <end position="412"/>
    </location>
</feature>
<feature type="transmembrane region" description="Helical" evidence="2">
    <location>
        <begin position="209"/>
        <end position="230"/>
    </location>
</feature>
<dbReference type="Pfam" id="PF20151">
    <property type="entry name" value="DUF6533"/>
    <property type="match status" value="1"/>
</dbReference>
<feature type="compositionally biased region" description="Low complexity" evidence="1">
    <location>
        <begin position="428"/>
        <end position="437"/>
    </location>
</feature>
<dbReference type="Proteomes" id="UP000054845">
    <property type="component" value="Unassembled WGS sequence"/>
</dbReference>
<proteinExistence type="predicted"/>
<feature type="compositionally biased region" description="Polar residues" evidence="1">
    <location>
        <begin position="478"/>
        <end position="494"/>
    </location>
</feature>
<feature type="region of interest" description="Disordered" evidence="1">
    <location>
        <begin position="364"/>
        <end position="437"/>
    </location>
</feature>
<keyword evidence="2" id="KW-0812">Transmembrane</keyword>
<dbReference type="OrthoDB" id="3346251at2759"/>
<evidence type="ECO:0000313" key="4">
    <source>
        <dbReference type="EMBL" id="CEH17184.1"/>
    </source>
</evidence>
<sequence length="565" mass="60961">MSHNEHVVDQDPHASFVHDAIRLFAAVKSGNVTITAPDGFGNGTSFEDGGKPISFANFLDQQRVIHDVAVASLTLYAWEFFCTIPQEWSLYRHRKLLSPQVILFAAVRYLAIPALVLPAYSAFNDFSNDLKGCLLHQQLTIVPVQAAVAAIFSWRTCAIWGWAPKIKWGLLALFLAQIGSSFALLWYSGQKLLPTGACMPVAKPGIPNTLAWFYVTALIFDGITVGLSLWKLLELSQSGGPEEHTVRARDLCSPWILAKKLRSQWATMTPLLGRLITSGLIYLFVASAFNLINFALEISNWIHAKALIPLYAPLMAILGQRTVLVEAEAVYGSGRGSTADRNRSLVERVLREGRKSWEGSFVIDPTAALTPQSPPVNGSTSQSPSHSRPRHLTLDLGSTSNASPAQAESSAHSEGAHLSRTTTHVGNSSASEKASSGSLTFAVMLDTPVTDADARSKRTRTKGGSFSKLRDALPGQRGRSSSKGSLRESPSQSETEARRGAPVLSPAARALAVQMAGLDVDTTVNRFGVASGDDALLSAITASHDDDLDRLERIEDTGAPSSIHR</sequence>
<feature type="transmembrane region" description="Helical" evidence="2">
    <location>
        <begin position="141"/>
        <end position="163"/>
    </location>
</feature>
<organism evidence="4 5">
    <name type="scientific">Ceraceosorus bombacis</name>
    <dbReference type="NCBI Taxonomy" id="401625"/>
    <lineage>
        <taxon>Eukaryota</taxon>
        <taxon>Fungi</taxon>
        <taxon>Dikarya</taxon>
        <taxon>Basidiomycota</taxon>
        <taxon>Ustilaginomycotina</taxon>
        <taxon>Exobasidiomycetes</taxon>
        <taxon>Ceraceosorales</taxon>
        <taxon>Ceraceosoraceae</taxon>
        <taxon>Ceraceosorus</taxon>
    </lineage>
</organism>
<feature type="transmembrane region" description="Helical" evidence="2">
    <location>
        <begin position="101"/>
        <end position="121"/>
    </location>
</feature>
<keyword evidence="2" id="KW-0472">Membrane</keyword>
<accession>A0A0P1BM25</accession>
<keyword evidence="2" id="KW-1133">Transmembrane helix</keyword>
<dbReference type="InterPro" id="IPR045340">
    <property type="entry name" value="DUF6533"/>
</dbReference>
<feature type="compositionally biased region" description="Polar residues" evidence="1">
    <location>
        <begin position="369"/>
        <end position="386"/>
    </location>
</feature>
<dbReference type="AlphaFoldDB" id="A0A0P1BM25"/>
<protein>
    <recommendedName>
        <fullName evidence="3">DUF6533 domain-containing protein</fullName>
    </recommendedName>
</protein>
<evidence type="ECO:0000256" key="1">
    <source>
        <dbReference type="SAM" id="MobiDB-lite"/>
    </source>
</evidence>
<reference evidence="4 5" key="1">
    <citation type="submission" date="2014-09" db="EMBL/GenBank/DDBJ databases">
        <authorList>
            <person name="Magalhaes I.L.F."/>
            <person name="Oliveira U."/>
            <person name="Santos F.R."/>
            <person name="Vidigal T.H.D.A."/>
            <person name="Brescovit A.D."/>
            <person name="Santos A.J."/>
        </authorList>
    </citation>
    <scope>NUCLEOTIDE SEQUENCE [LARGE SCALE GENOMIC DNA]</scope>
</reference>
<dbReference type="EMBL" id="CCYA01000254">
    <property type="protein sequence ID" value="CEH17184.1"/>
    <property type="molecule type" value="Genomic_DNA"/>
</dbReference>
<name>A0A0P1BM25_9BASI</name>
<evidence type="ECO:0000259" key="3">
    <source>
        <dbReference type="Pfam" id="PF20151"/>
    </source>
</evidence>
<feature type="transmembrane region" description="Helical" evidence="2">
    <location>
        <begin position="271"/>
        <end position="292"/>
    </location>
</feature>
<feature type="region of interest" description="Disordered" evidence="1">
    <location>
        <begin position="452"/>
        <end position="503"/>
    </location>
</feature>
<feature type="domain" description="DUF6533" evidence="3">
    <location>
        <begin position="68"/>
        <end position="112"/>
    </location>
</feature>
<evidence type="ECO:0000313" key="5">
    <source>
        <dbReference type="Proteomes" id="UP000054845"/>
    </source>
</evidence>
<evidence type="ECO:0000256" key="2">
    <source>
        <dbReference type="SAM" id="Phobius"/>
    </source>
</evidence>
<keyword evidence="5" id="KW-1185">Reference proteome</keyword>
<feature type="transmembrane region" description="Helical" evidence="2">
    <location>
        <begin position="170"/>
        <end position="189"/>
    </location>
</feature>